<sequence>MRSNNPAFSRNEAFTRGGYATFDVQTPSADQLEDQYSMPSPVRERAMTLEDVVTRTGIMFAVLLATAVPTFWGLVTGAIGLGTGFLLTFGGMIAGLVLGLVISFSKKVRPGLIVTYAAIEGLFVGGISAIYTLRFGDGLVGQAVLGTLVAFGAMLVAYQTGLIRATGRFRKILIIATMGYLALGLINLVSVFVFNQPSIWFDTGILGIGLSLLGVTLASLFLVLDFDFVEQGIRNQLPQRYAWSAAFGLVVTLIWLYLEILRLLAILRGSE</sequence>
<gene>
    <name evidence="2" type="ORF">ACFPJ6_01910</name>
</gene>
<dbReference type="EMBL" id="JBHSLD010000001">
    <property type="protein sequence ID" value="MFC5379538.1"/>
    <property type="molecule type" value="Genomic_DNA"/>
</dbReference>
<name>A0ABW0GHY6_9MICO</name>
<feature type="transmembrane region" description="Helical" evidence="1">
    <location>
        <begin position="205"/>
        <end position="229"/>
    </location>
</feature>
<keyword evidence="1" id="KW-1133">Transmembrane helix</keyword>
<reference evidence="3" key="1">
    <citation type="journal article" date="2019" name="Int. J. Syst. Evol. Microbiol.">
        <title>The Global Catalogue of Microorganisms (GCM) 10K type strain sequencing project: providing services to taxonomists for standard genome sequencing and annotation.</title>
        <authorList>
            <consortium name="The Broad Institute Genomics Platform"/>
            <consortium name="The Broad Institute Genome Sequencing Center for Infectious Disease"/>
            <person name="Wu L."/>
            <person name="Ma J."/>
        </authorList>
    </citation>
    <scope>NUCLEOTIDE SEQUENCE [LARGE SCALE GENOMIC DNA]</scope>
    <source>
        <strain evidence="3">CCUG 43114</strain>
    </source>
</reference>
<feature type="transmembrane region" description="Helical" evidence="1">
    <location>
        <begin position="78"/>
        <end position="101"/>
    </location>
</feature>
<feature type="transmembrane region" description="Helical" evidence="1">
    <location>
        <begin position="172"/>
        <end position="193"/>
    </location>
</feature>
<feature type="transmembrane region" description="Helical" evidence="1">
    <location>
        <begin position="113"/>
        <end position="133"/>
    </location>
</feature>
<accession>A0ABW0GHY6</accession>
<dbReference type="Pfam" id="PF12811">
    <property type="entry name" value="BaxI_1"/>
    <property type="match status" value="1"/>
</dbReference>
<organism evidence="2 3">
    <name type="scientific">Aquipuribacter nitratireducens</name>
    <dbReference type="NCBI Taxonomy" id="650104"/>
    <lineage>
        <taxon>Bacteria</taxon>
        <taxon>Bacillati</taxon>
        <taxon>Actinomycetota</taxon>
        <taxon>Actinomycetes</taxon>
        <taxon>Micrococcales</taxon>
        <taxon>Intrasporangiaceae</taxon>
        <taxon>Aquipuribacter</taxon>
    </lineage>
</organism>
<evidence type="ECO:0000256" key="1">
    <source>
        <dbReference type="SAM" id="Phobius"/>
    </source>
</evidence>
<keyword evidence="1" id="KW-0472">Membrane</keyword>
<dbReference type="PANTHER" id="PTHR41282:SF1">
    <property type="entry name" value="CONSERVED TRANSMEMBRANE PROTEIN-RELATED"/>
    <property type="match status" value="1"/>
</dbReference>
<feature type="transmembrane region" description="Helical" evidence="1">
    <location>
        <begin position="52"/>
        <end position="72"/>
    </location>
</feature>
<protein>
    <submittedName>
        <fullName evidence="2">Bax inhibitor-1/YccA family protein</fullName>
    </submittedName>
</protein>
<evidence type="ECO:0000313" key="2">
    <source>
        <dbReference type="EMBL" id="MFC5379538.1"/>
    </source>
</evidence>
<dbReference type="Proteomes" id="UP001596122">
    <property type="component" value="Unassembled WGS sequence"/>
</dbReference>
<comment type="caution">
    <text evidence="2">The sequence shown here is derived from an EMBL/GenBank/DDBJ whole genome shotgun (WGS) entry which is preliminary data.</text>
</comment>
<feature type="transmembrane region" description="Helical" evidence="1">
    <location>
        <begin position="241"/>
        <end position="258"/>
    </location>
</feature>
<keyword evidence="3" id="KW-1185">Reference proteome</keyword>
<feature type="transmembrane region" description="Helical" evidence="1">
    <location>
        <begin position="139"/>
        <end position="160"/>
    </location>
</feature>
<proteinExistence type="predicted"/>
<keyword evidence="1" id="KW-0812">Transmembrane</keyword>
<dbReference type="InterPro" id="IPR010539">
    <property type="entry name" value="BaxI_1-like"/>
</dbReference>
<dbReference type="PANTHER" id="PTHR41282">
    <property type="entry name" value="CONSERVED TRANSMEMBRANE PROTEIN-RELATED"/>
    <property type="match status" value="1"/>
</dbReference>
<dbReference type="PIRSF" id="PIRSF009160">
    <property type="entry name" value="UCP009160"/>
    <property type="match status" value="1"/>
</dbReference>
<dbReference type="RefSeq" id="WP_340266177.1">
    <property type="nucleotide sequence ID" value="NZ_JBBEOG010000001.1"/>
</dbReference>
<evidence type="ECO:0000313" key="3">
    <source>
        <dbReference type="Proteomes" id="UP001596122"/>
    </source>
</evidence>